<sequence>MISSVDGRIVTGRWTPPVDGTGRDALVNQYFDIEKNYDADGWIIGRTTASEHFVKTAEPRKGSTGGLPREPYVAHPSAERLAIIMDHHGRLQYERSDIEGDHIVAVLGETVADEYLQSLQDRGISYCFAGSDGHDIRKAVDVLGRVFGCRKVLLEGGGRINGAFLKAGIIDEISLLIYPGIDGLSGVASSFDWPGARNEQPASGQALRLKHVEKRQDDVIWLQCRVERSGS</sequence>
<dbReference type="PANTHER" id="PTHR38011:SF7">
    <property type="entry name" value="2,5-DIAMINO-6-RIBOSYLAMINO-4(3H)-PYRIMIDINONE 5'-PHOSPHATE REDUCTASE"/>
    <property type="match status" value="1"/>
</dbReference>
<dbReference type="Gene3D" id="3.40.430.10">
    <property type="entry name" value="Dihydrofolate Reductase, subunit A"/>
    <property type="match status" value="1"/>
</dbReference>
<keyword evidence="2" id="KW-0521">NADP</keyword>
<dbReference type="KEGG" id="nch:A0U93_00420"/>
<evidence type="ECO:0000313" key="6">
    <source>
        <dbReference type="Proteomes" id="UP000188604"/>
    </source>
</evidence>
<dbReference type="InterPro" id="IPR050765">
    <property type="entry name" value="Riboflavin_Biosynth_HTPR"/>
</dbReference>
<dbReference type="Proteomes" id="UP000188604">
    <property type="component" value="Chromosome"/>
</dbReference>
<dbReference type="InterPro" id="IPR024072">
    <property type="entry name" value="DHFR-like_dom_sf"/>
</dbReference>
<gene>
    <name evidence="5" type="ORF">A0U93_00420</name>
</gene>
<dbReference type="EMBL" id="CP014691">
    <property type="protein sequence ID" value="AQS86664.1"/>
    <property type="molecule type" value="Genomic_DNA"/>
</dbReference>
<evidence type="ECO:0000256" key="2">
    <source>
        <dbReference type="ARBA" id="ARBA00022857"/>
    </source>
</evidence>
<evidence type="ECO:0000313" key="5">
    <source>
        <dbReference type="EMBL" id="AQS86664.1"/>
    </source>
</evidence>
<evidence type="ECO:0000259" key="4">
    <source>
        <dbReference type="Pfam" id="PF01872"/>
    </source>
</evidence>
<dbReference type="GO" id="GO:0008703">
    <property type="term" value="F:5-amino-6-(5-phosphoribosylamino)uracil reductase activity"/>
    <property type="evidence" value="ECO:0007669"/>
    <property type="project" value="InterPro"/>
</dbReference>
<reference evidence="5 6" key="1">
    <citation type="submission" date="2016-03" db="EMBL/GenBank/DDBJ databases">
        <title>Acetic acid bacteria sequencing.</title>
        <authorList>
            <person name="Brandt J."/>
            <person name="Jakob F."/>
            <person name="Vogel R.F."/>
        </authorList>
    </citation>
    <scope>NUCLEOTIDE SEQUENCE [LARGE SCALE GENOMIC DNA]</scope>
    <source>
        <strain evidence="5 6">NBRC 101099</strain>
    </source>
</reference>
<evidence type="ECO:0000256" key="1">
    <source>
        <dbReference type="ARBA" id="ARBA00005104"/>
    </source>
</evidence>
<name>A0A1U9KLK5_9PROT</name>
<evidence type="ECO:0000256" key="3">
    <source>
        <dbReference type="ARBA" id="ARBA00023002"/>
    </source>
</evidence>
<accession>A0A1U9KLK5</accession>
<dbReference type="InterPro" id="IPR002734">
    <property type="entry name" value="RibDG_C"/>
</dbReference>
<keyword evidence="6" id="KW-1185">Reference proteome</keyword>
<dbReference type="AlphaFoldDB" id="A0A1U9KLK5"/>
<proteinExistence type="predicted"/>
<dbReference type="SUPFAM" id="SSF53597">
    <property type="entry name" value="Dihydrofolate reductase-like"/>
    <property type="match status" value="1"/>
</dbReference>
<protein>
    <recommendedName>
        <fullName evidence="4">Bacterial bifunctional deaminase-reductase C-terminal domain-containing protein</fullName>
    </recommendedName>
</protein>
<dbReference type="PANTHER" id="PTHR38011">
    <property type="entry name" value="DIHYDROFOLATE REDUCTASE FAMILY PROTEIN (AFU_ORTHOLOGUE AFUA_8G06820)"/>
    <property type="match status" value="1"/>
</dbReference>
<feature type="domain" description="Bacterial bifunctional deaminase-reductase C-terminal" evidence="4">
    <location>
        <begin position="1"/>
        <end position="220"/>
    </location>
</feature>
<keyword evidence="3" id="KW-0560">Oxidoreductase</keyword>
<dbReference type="STRING" id="320497.A0U93_00420"/>
<organism evidence="5 6">
    <name type="scientific">Neoasaia chiangmaiensis</name>
    <dbReference type="NCBI Taxonomy" id="320497"/>
    <lineage>
        <taxon>Bacteria</taxon>
        <taxon>Pseudomonadati</taxon>
        <taxon>Pseudomonadota</taxon>
        <taxon>Alphaproteobacteria</taxon>
        <taxon>Acetobacterales</taxon>
        <taxon>Acetobacteraceae</taxon>
        <taxon>Neoasaia</taxon>
    </lineage>
</organism>
<comment type="pathway">
    <text evidence="1">Cofactor biosynthesis; riboflavin biosynthesis.</text>
</comment>
<dbReference type="GO" id="GO:0009231">
    <property type="term" value="P:riboflavin biosynthetic process"/>
    <property type="evidence" value="ECO:0007669"/>
    <property type="project" value="InterPro"/>
</dbReference>
<dbReference type="Pfam" id="PF01872">
    <property type="entry name" value="RibD_C"/>
    <property type="match status" value="1"/>
</dbReference>